<sequence length="195" mass="22945">MSFPLRRLPFLAVNEVIKSMDTRAIFYLSLFSKKSANFVMLSIPANSLSANFTFRKDGFLFELMPKGFNKLTAIILNEVPYRTGNETVFTRFSTCGLNCQYEWTATSEVEESTRKLFYRFSKIFKNSKFCMKFEDETREEFAMDIMRFAWGNGFPLDRIDFYLQCSSSESIQELLNRLKFNKTDFKNFNSEEKMV</sequence>
<dbReference type="AlphaFoldDB" id="G0MII3"/>
<gene>
    <name evidence="1" type="ORF">CAEBREN_07422</name>
</gene>
<organism evidence="2">
    <name type="scientific">Caenorhabditis brenneri</name>
    <name type="common">Nematode worm</name>
    <dbReference type="NCBI Taxonomy" id="135651"/>
    <lineage>
        <taxon>Eukaryota</taxon>
        <taxon>Metazoa</taxon>
        <taxon>Ecdysozoa</taxon>
        <taxon>Nematoda</taxon>
        <taxon>Chromadorea</taxon>
        <taxon>Rhabditida</taxon>
        <taxon>Rhabditina</taxon>
        <taxon>Rhabditomorpha</taxon>
        <taxon>Rhabditoidea</taxon>
        <taxon>Rhabditidae</taxon>
        <taxon>Peloderinae</taxon>
        <taxon>Caenorhabditis</taxon>
    </lineage>
</organism>
<dbReference type="Proteomes" id="UP000008068">
    <property type="component" value="Unassembled WGS sequence"/>
</dbReference>
<name>G0MII3_CAEBE</name>
<dbReference type="HOGENOM" id="CLU_1397437_0_0_1"/>
<protein>
    <recommendedName>
        <fullName evidence="3">F-box domain-containing protein</fullName>
    </recommendedName>
</protein>
<reference evidence="2" key="1">
    <citation type="submission" date="2011-07" db="EMBL/GenBank/DDBJ databases">
        <authorList>
            <consortium name="Caenorhabditis brenneri Sequencing and Analysis Consortium"/>
            <person name="Wilson R.K."/>
        </authorList>
    </citation>
    <scope>NUCLEOTIDE SEQUENCE [LARGE SCALE GENOMIC DNA]</scope>
    <source>
        <strain evidence="2">PB2801</strain>
    </source>
</reference>
<evidence type="ECO:0008006" key="3">
    <source>
        <dbReference type="Google" id="ProtNLM"/>
    </source>
</evidence>
<proteinExistence type="predicted"/>
<keyword evidence="2" id="KW-1185">Reference proteome</keyword>
<dbReference type="InParanoid" id="G0MII3"/>
<evidence type="ECO:0000313" key="1">
    <source>
        <dbReference type="EMBL" id="EGT31263.1"/>
    </source>
</evidence>
<accession>G0MII3</accession>
<dbReference type="EMBL" id="GL379796">
    <property type="protein sequence ID" value="EGT31263.1"/>
    <property type="molecule type" value="Genomic_DNA"/>
</dbReference>
<evidence type="ECO:0000313" key="2">
    <source>
        <dbReference type="Proteomes" id="UP000008068"/>
    </source>
</evidence>